<comment type="caution">
    <text evidence="2">The sequence shown here is derived from an EMBL/GenBank/DDBJ whole genome shotgun (WGS) entry which is preliminary data.</text>
</comment>
<evidence type="ECO:0000313" key="3">
    <source>
        <dbReference type="Proteomes" id="UP001153954"/>
    </source>
</evidence>
<dbReference type="Proteomes" id="UP001153954">
    <property type="component" value="Unassembled WGS sequence"/>
</dbReference>
<keyword evidence="3" id="KW-1185">Reference proteome</keyword>
<accession>A0AAU9UXL6</accession>
<dbReference type="PANTHER" id="PTHR22684:SF0">
    <property type="entry name" value="RIBOSOME QUALITY CONTROL COMPLEX SUBUNIT TCF25"/>
    <property type="match status" value="1"/>
</dbReference>
<evidence type="ECO:0008006" key="4">
    <source>
        <dbReference type="Google" id="ProtNLM"/>
    </source>
</evidence>
<dbReference type="AlphaFoldDB" id="A0AAU9UXL6"/>
<proteinExistence type="predicted"/>
<name>A0AAU9UXL6_EUPED</name>
<sequence length="703" mass="81719">MSQRNVRKLFGGTTIPPPNESSDEEYEPLYAKNSKKSTYEGLVISSSSESENESAKSTSENSDSEEKEEKPKNTKNQQKRKNSNSKNKAKDDLDEIDKSLLEVNAMLGEPSQIVVNVPEPKADALETIFSTKYKHLNVAYELNRIFGRDTDEENQRRRGRQPNLKRIQRYSLIRKDYNFKKAGLSMSINRRENDLTFFTFDHSREYQRIHKEFLMKLIQRSTFTFLISMFNRHLLSEIGQSLKNMHVEGLLEEVDMMFRAEDNTGANTVLEHVIAYMQFVAHPSFNITDIRTRLEYKFMENRPFHIALLKYLHLLTNRACHRTALEIAKLLLNLDPTDPLAVVFIIDTVALRAREHQWLIDAIDYLDKEREAGFLFNIKYSYALAHFHVASKKNGNMSSKEDLKHADELIKKAMIAFPWTVTEILDASKYFSDEHLRKHELFDTFASSTTCKNLKDLTNLYVAFAGSWWNEQPVREWLLRNGRELADKYDNDITIKEEIKNMEQVRNSLFRGMPREVLRHLSVIKYMSDLLIDREVPHVEPTHSFDPHPPRDGINRYNYATSPNIAYLQLNLDNALITNFFASLHPNFEVRRPEELHYLYYSTQAMNALNALRNATNGDNNDDDDSDDSDDDSDDVDSDDVDSDDVDSDDEDSNDENEDEDRDVSEDQDSDDEIEEHEKSVADTDEKNNQRENVADSEEFWTD</sequence>
<reference evidence="2" key="1">
    <citation type="submission" date="2022-03" db="EMBL/GenBank/DDBJ databases">
        <authorList>
            <person name="Tunstrom K."/>
        </authorList>
    </citation>
    <scope>NUCLEOTIDE SEQUENCE</scope>
</reference>
<dbReference type="PANTHER" id="PTHR22684">
    <property type="entry name" value="NULP1-RELATED"/>
    <property type="match status" value="1"/>
</dbReference>
<organism evidence="2 3">
    <name type="scientific">Euphydryas editha</name>
    <name type="common">Edith's checkerspot</name>
    <dbReference type="NCBI Taxonomy" id="104508"/>
    <lineage>
        <taxon>Eukaryota</taxon>
        <taxon>Metazoa</taxon>
        <taxon>Ecdysozoa</taxon>
        <taxon>Arthropoda</taxon>
        <taxon>Hexapoda</taxon>
        <taxon>Insecta</taxon>
        <taxon>Pterygota</taxon>
        <taxon>Neoptera</taxon>
        <taxon>Endopterygota</taxon>
        <taxon>Lepidoptera</taxon>
        <taxon>Glossata</taxon>
        <taxon>Ditrysia</taxon>
        <taxon>Papilionoidea</taxon>
        <taxon>Nymphalidae</taxon>
        <taxon>Nymphalinae</taxon>
        <taxon>Euphydryas</taxon>
    </lineage>
</organism>
<dbReference type="InterPro" id="IPR006994">
    <property type="entry name" value="TCF25/Rqc1"/>
</dbReference>
<feature type="compositionally biased region" description="Basic and acidic residues" evidence="1">
    <location>
        <begin position="676"/>
        <end position="694"/>
    </location>
</feature>
<evidence type="ECO:0000256" key="1">
    <source>
        <dbReference type="SAM" id="MobiDB-lite"/>
    </source>
</evidence>
<feature type="region of interest" description="Disordered" evidence="1">
    <location>
        <begin position="614"/>
        <end position="703"/>
    </location>
</feature>
<feature type="compositionally biased region" description="Low complexity" evidence="1">
    <location>
        <begin position="45"/>
        <end position="61"/>
    </location>
</feature>
<gene>
    <name evidence="2" type="ORF">EEDITHA_LOCUS18234</name>
</gene>
<dbReference type="EMBL" id="CAKOGL010000026">
    <property type="protein sequence ID" value="CAH2103766.1"/>
    <property type="molecule type" value="Genomic_DNA"/>
</dbReference>
<feature type="compositionally biased region" description="Acidic residues" evidence="1">
    <location>
        <begin position="620"/>
        <end position="675"/>
    </location>
</feature>
<protein>
    <recommendedName>
        <fullName evidence="4">Transcription factor 25</fullName>
    </recommendedName>
</protein>
<evidence type="ECO:0000313" key="2">
    <source>
        <dbReference type="EMBL" id="CAH2103766.1"/>
    </source>
</evidence>
<dbReference type="Pfam" id="PF04910">
    <property type="entry name" value="Tcf25"/>
    <property type="match status" value="1"/>
</dbReference>
<feature type="region of interest" description="Disordered" evidence="1">
    <location>
        <begin position="1"/>
        <end position="93"/>
    </location>
</feature>
<dbReference type="GO" id="GO:1990112">
    <property type="term" value="C:RQC complex"/>
    <property type="evidence" value="ECO:0007669"/>
    <property type="project" value="TreeGrafter"/>
</dbReference>